<feature type="signal peptide" evidence="1">
    <location>
        <begin position="1"/>
        <end position="21"/>
    </location>
</feature>
<evidence type="ECO:0000256" key="1">
    <source>
        <dbReference type="SAM" id="SignalP"/>
    </source>
</evidence>
<dbReference type="Proteomes" id="UP000324748">
    <property type="component" value="Unassembled WGS sequence"/>
</dbReference>
<feature type="chain" id="PRO_5036366315" description="Secreted protein" evidence="1">
    <location>
        <begin position="22"/>
        <end position="142"/>
    </location>
</feature>
<comment type="caution">
    <text evidence="2">The sequence shown here is derived from an EMBL/GenBank/DDBJ whole genome shotgun (WGS) entry which is preliminary data.</text>
</comment>
<proteinExistence type="predicted"/>
<protein>
    <recommendedName>
        <fullName evidence="6">Secreted protein</fullName>
    </recommendedName>
</protein>
<reference evidence="4 5" key="1">
    <citation type="submission" date="2019-05" db="EMBL/GenBank/DDBJ databases">
        <title>Emergence of the Ug99 lineage of the wheat stem rust pathogen through somatic hybridization.</title>
        <authorList>
            <person name="Li F."/>
            <person name="Upadhyaya N.M."/>
            <person name="Sperschneider J."/>
            <person name="Matny O."/>
            <person name="Nguyen-Phuc H."/>
            <person name="Mago R."/>
            <person name="Raley C."/>
            <person name="Miller M.E."/>
            <person name="Silverstein K.A.T."/>
            <person name="Henningsen E."/>
            <person name="Hirsch C.D."/>
            <person name="Visser B."/>
            <person name="Pretorius Z.A."/>
            <person name="Steffenson B.J."/>
            <person name="Schwessinger B."/>
            <person name="Dodds P.N."/>
            <person name="Figueroa M."/>
        </authorList>
    </citation>
    <scope>NUCLEOTIDE SEQUENCE [LARGE SCALE GENOMIC DNA]</scope>
    <source>
        <strain evidence="2">21-0</strain>
        <strain evidence="3 5">Ug99</strain>
    </source>
</reference>
<keyword evidence="1" id="KW-0732">Signal</keyword>
<evidence type="ECO:0000313" key="5">
    <source>
        <dbReference type="Proteomes" id="UP000325313"/>
    </source>
</evidence>
<evidence type="ECO:0000313" key="4">
    <source>
        <dbReference type="Proteomes" id="UP000324748"/>
    </source>
</evidence>
<organism evidence="2 4">
    <name type="scientific">Puccinia graminis f. sp. tritici</name>
    <dbReference type="NCBI Taxonomy" id="56615"/>
    <lineage>
        <taxon>Eukaryota</taxon>
        <taxon>Fungi</taxon>
        <taxon>Dikarya</taxon>
        <taxon>Basidiomycota</taxon>
        <taxon>Pucciniomycotina</taxon>
        <taxon>Pucciniomycetes</taxon>
        <taxon>Pucciniales</taxon>
        <taxon>Pucciniaceae</taxon>
        <taxon>Puccinia</taxon>
    </lineage>
</organism>
<evidence type="ECO:0000313" key="2">
    <source>
        <dbReference type="EMBL" id="KAA1092605.1"/>
    </source>
</evidence>
<name>A0A5B0NTX5_PUCGR</name>
<dbReference type="AlphaFoldDB" id="A0A5B0NTX5"/>
<dbReference type="EMBL" id="VDEP01000373">
    <property type="protein sequence ID" value="KAA1093703.1"/>
    <property type="molecule type" value="Genomic_DNA"/>
</dbReference>
<sequence>MMKLTLLIGMITFLFITPSHAFRCDNAFDLHGPTTHGGVERTTCVTGSVKRYCTRDKCLARGPPGTSPRDFTRLVFIRCTDKVNPSQSFPVAPINYHPHSGGKLGYKIYSDTHQKAPKLGEYLCPWANGWRPECDNAACGLA</sequence>
<dbReference type="Proteomes" id="UP000325313">
    <property type="component" value="Unassembled WGS sequence"/>
</dbReference>
<evidence type="ECO:0000313" key="3">
    <source>
        <dbReference type="EMBL" id="KAA1093703.1"/>
    </source>
</evidence>
<accession>A0A5B0NTX5</accession>
<evidence type="ECO:0008006" key="6">
    <source>
        <dbReference type="Google" id="ProtNLM"/>
    </source>
</evidence>
<gene>
    <name evidence="2" type="ORF">PGT21_008382</name>
    <name evidence="3" type="ORF">PGTUg99_021928</name>
</gene>
<keyword evidence="4" id="KW-1185">Reference proteome</keyword>
<dbReference type="EMBL" id="VSWC01000080">
    <property type="protein sequence ID" value="KAA1092605.1"/>
    <property type="molecule type" value="Genomic_DNA"/>
</dbReference>